<keyword evidence="8 10" id="KW-0186">Copper</keyword>
<dbReference type="HAMAP" id="MF_00155">
    <property type="entry name" value="CtaG"/>
    <property type="match status" value="1"/>
</dbReference>
<name>A0ABS9ZCD7_9HYPH</name>
<dbReference type="PIRSF" id="PIRSF005413">
    <property type="entry name" value="COX11"/>
    <property type="match status" value="1"/>
</dbReference>
<evidence type="ECO:0000313" key="13">
    <source>
        <dbReference type="Proteomes" id="UP001139104"/>
    </source>
</evidence>
<keyword evidence="7 10" id="KW-1133">Transmembrane helix</keyword>
<dbReference type="Pfam" id="PF04442">
    <property type="entry name" value="CtaG_Cox11"/>
    <property type="match status" value="1"/>
</dbReference>
<evidence type="ECO:0000256" key="4">
    <source>
        <dbReference type="ARBA" id="ARBA00015384"/>
    </source>
</evidence>
<feature type="topological domain" description="Cytoplasmic" evidence="10">
    <location>
        <begin position="1"/>
        <end position="6"/>
    </location>
</feature>
<evidence type="ECO:0000256" key="11">
    <source>
        <dbReference type="SAM" id="MobiDB-lite"/>
    </source>
</evidence>
<proteinExistence type="inferred from homology"/>
<evidence type="ECO:0000256" key="2">
    <source>
        <dbReference type="ARBA" id="ARBA00004382"/>
    </source>
</evidence>
<keyword evidence="6 10" id="KW-0735">Signal-anchor</keyword>
<dbReference type="NCBIfam" id="NF003465">
    <property type="entry name" value="PRK05089.1"/>
    <property type="match status" value="1"/>
</dbReference>
<feature type="region of interest" description="Disordered" evidence="11">
    <location>
        <begin position="164"/>
        <end position="184"/>
    </location>
</feature>
<dbReference type="SUPFAM" id="SSF110111">
    <property type="entry name" value="Ctag/Cox11"/>
    <property type="match status" value="1"/>
</dbReference>
<dbReference type="PANTHER" id="PTHR21320:SF3">
    <property type="entry name" value="CYTOCHROME C OXIDASE ASSEMBLY PROTEIN COX11, MITOCHONDRIAL-RELATED"/>
    <property type="match status" value="1"/>
</dbReference>
<comment type="similarity">
    <text evidence="3 10">Belongs to the COX11/CtaG family.</text>
</comment>
<evidence type="ECO:0000256" key="7">
    <source>
        <dbReference type="ARBA" id="ARBA00022989"/>
    </source>
</evidence>
<keyword evidence="9 10" id="KW-0472">Membrane</keyword>
<comment type="subcellular location">
    <subcellularLocation>
        <location evidence="2 10">Cell inner membrane</location>
        <topology evidence="2 10">Single-pass type II membrane protein</topology>
        <orientation evidence="2 10">Periplasmic side</orientation>
    </subcellularLocation>
</comment>
<evidence type="ECO:0000256" key="6">
    <source>
        <dbReference type="ARBA" id="ARBA00022968"/>
    </source>
</evidence>
<dbReference type="Gene3D" id="2.60.370.10">
    <property type="entry name" value="Ctag/Cox11"/>
    <property type="match status" value="1"/>
</dbReference>
<comment type="function">
    <text evidence="1 10">Exerts its effect at some terminal stage of cytochrome c oxidase synthesis, probably by being involved in the insertion of the copper B into subunit I.</text>
</comment>
<reference evidence="12" key="1">
    <citation type="journal article" date="2022" name="ISME J.">
        <title>Identification of active gaseous-alkane degraders at natural gas seeps.</title>
        <authorList>
            <person name="Farhan Ul Haque M."/>
            <person name="Hernandez M."/>
            <person name="Crombie A.T."/>
            <person name="Murrell J.C."/>
        </authorList>
    </citation>
    <scope>NUCLEOTIDE SEQUENCE</scope>
    <source>
        <strain evidence="12">PC2</strain>
    </source>
</reference>
<comment type="caution">
    <text evidence="12">The sequence shown here is derived from an EMBL/GenBank/DDBJ whole genome shotgun (WGS) entry which is preliminary data.</text>
</comment>
<evidence type="ECO:0000256" key="10">
    <source>
        <dbReference type="HAMAP-Rule" id="MF_00155"/>
    </source>
</evidence>
<dbReference type="Proteomes" id="UP001139104">
    <property type="component" value="Unassembled WGS sequence"/>
</dbReference>
<evidence type="ECO:0000256" key="5">
    <source>
        <dbReference type="ARBA" id="ARBA00022692"/>
    </source>
</evidence>
<accession>A0ABS9ZCD7</accession>
<evidence type="ECO:0000256" key="8">
    <source>
        <dbReference type="ARBA" id="ARBA00023008"/>
    </source>
</evidence>
<evidence type="ECO:0000313" key="12">
    <source>
        <dbReference type="EMBL" id="MCI4684616.1"/>
    </source>
</evidence>
<dbReference type="PANTHER" id="PTHR21320">
    <property type="entry name" value="CYTOCHROME C OXIDASE ASSEMBLY PROTEIN COX11-RELATED"/>
    <property type="match status" value="1"/>
</dbReference>
<dbReference type="InterPro" id="IPR023471">
    <property type="entry name" value="CtaG/Cox11_dom_sf"/>
</dbReference>
<keyword evidence="10" id="KW-0997">Cell inner membrane</keyword>
<protein>
    <recommendedName>
        <fullName evidence="4 10">Cytochrome c oxidase assembly protein CtaG</fullName>
    </recommendedName>
</protein>
<evidence type="ECO:0000256" key="9">
    <source>
        <dbReference type="ARBA" id="ARBA00023136"/>
    </source>
</evidence>
<feature type="topological domain" description="Periplasmic" evidence="10">
    <location>
        <begin position="16"/>
        <end position="184"/>
    </location>
</feature>
<dbReference type="InterPro" id="IPR007533">
    <property type="entry name" value="Cyt_c_oxidase_assmbl_CtaG"/>
</dbReference>
<dbReference type="EMBL" id="JAIVFP010000001">
    <property type="protein sequence ID" value="MCI4684616.1"/>
    <property type="molecule type" value="Genomic_DNA"/>
</dbReference>
<keyword evidence="5 10" id="KW-0812">Transmembrane</keyword>
<evidence type="ECO:0000256" key="1">
    <source>
        <dbReference type="ARBA" id="ARBA00004007"/>
    </source>
</evidence>
<keyword evidence="10" id="KW-1003">Cell membrane</keyword>
<organism evidence="12 13">
    <name type="scientific">Candidatus Rhodoblastus alkanivorans</name>
    <dbReference type="NCBI Taxonomy" id="2954117"/>
    <lineage>
        <taxon>Bacteria</taxon>
        <taxon>Pseudomonadati</taxon>
        <taxon>Pseudomonadota</taxon>
        <taxon>Alphaproteobacteria</taxon>
        <taxon>Hyphomicrobiales</taxon>
        <taxon>Rhodoblastaceae</taxon>
        <taxon>Rhodoblastus</taxon>
    </lineage>
</organism>
<keyword evidence="13" id="KW-1185">Reference proteome</keyword>
<gene>
    <name evidence="10" type="primary">ctaG</name>
    <name evidence="12" type="ORF">K2U94_17885</name>
</gene>
<sequence length="184" mass="20039">MGLVPLTMLVLSFAAYPFYKRFCSATGFAGTTQRASAAPKTRGGRVFVVRFDANVAPGLPWRFEPETPQISVRAGDTTTVFFRATNLSDHATEGVARFNVQPDQAGSWFDKLQCFCFNAERLGPHETAEWAVVFFLDPKLKQDDTMDTVDAITLSYTFFAPPNATKAEPTKTGAADAPATPGKS</sequence>
<evidence type="ECO:0000256" key="3">
    <source>
        <dbReference type="ARBA" id="ARBA00009620"/>
    </source>
</evidence>